<evidence type="ECO:0000313" key="1">
    <source>
        <dbReference type="EMBL" id="MTS53612.1"/>
    </source>
</evidence>
<dbReference type="EMBL" id="WMZJ01000001">
    <property type="protein sequence ID" value="MTS53612.1"/>
    <property type="molecule type" value="Genomic_DNA"/>
</dbReference>
<sequence length="51" mass="6089">MEVRYYEPSKDFNKAIYNAPFNLLLLPLGTDEEAEKKIIEHFEEVKRCIDK</sequence>
<proteinExistence type="predicted"/>
<dbReference type="AlphaFoldDB" id="A0A7X3BP01"/>
<evidence type="ECO:0000313" key="2">
    <source>
        <dbReference type="Proteomes" id="UP000441330"/>
    </source>
</evidence>
<accession>A0A7X3BP01</accession>
<dbReference type="Proteomes" id="UP000441330">
    <property type="component" value="Unassembled WGS sequence"/>
</dbReference>
<reference evidence="1 2" key="1">
    <citation type="journal article" date="2019" name="Nat. Med.">
        <title>A library of human gut bacterial isolates paired with longitudinal multiomics data enables mechanistic microbiome research.</title>
        <authorList>
            <person name="Poyet M."/>
            <person name="Groussin M."/>
            <person name="Gibbons S.M."/>
            <person name="Avila-Pacheco J."/>
            <person name="Jiang X."/>
            <person name="Kearney S.M."/>
            <person name="Perrotta A.R."/>
            <person name="Berdy B."/>
            <person name="Zhao S."/>
            <person name="Lieberman T.D."/>
            <person name="Swanson P.K."/>
            <person name="Smith M."/>
            <person name="Roesemann S."/>
            <person name="Alexander J.E."/>
            <person name="Rich S.A."/>
            <person name="Livny J."/>
            <person name="Vlamakis H."/>
            <person name="Clish C."/>
            <person name="Bullock K."/>
            <person name="Deik A."/>
            <person name="Scott J."/>
            <person name="Pierce K.A."/>
            <person name="Xavier R.J."/>
            <person name="Alm E.J."/>
        </authorList>
    </citation>
    <scope>NUCLEOTIDE SEQUENCE [LARGE SCALE GENOMIC DNA]</scope>
    <source>
        <strain evidence="1 2">BIOML-A1</strain>
    </source>
</reference>
<dbReference type="RefSeq" id="WP_155200361.1">
    <property type="nucleotide sequence ID" value="NZ_RCYS01000001.1"/>
</dbReference>
<protein>
    <submittedName>
        <fullName evidence="1">Uncharacterized protein</fullName>
    </submittedName>
</protein>
<comment type="caution">
    <text evidence="1">The sequence shown here is derived from an EMBL/GenBank/DDBJ whole genome shotgun (WGS) entry which is preliminary data.</text>
</comment>
<name>A0A7X3BP01_STRPA</name>
<gene>
    <name evidence="1" type="ORF">GMC94_01690</name>
</gene>
<organism evidence="1 2">
    <name type="scientific">Streptococcus parasanguinis</name>
    <dbReference type="NCBI Taxonomy" id="1318"/>
    <lineage>
        <taxon>Bacteria</taxon>
        <taxon>Bacillati</taxon>
        <taxon>Bacillota</taxon>
        <taxon>Bacilli</taxon>
        <taxon>Lactobacillales</taxon>
        <taxon>Streptococcaceae</taxon>
        <taxon>Streptococcus</taxon>
    </lineage>
</organism>